<organism evidence="2 3">
    <name type="scientific">Kaistella carnis</name>
    <dbReference type="NCBI Taxonomy" id="1241979"/>
    <lineage>
        <taxon>Bacteria</taxon>
        <taxon>Pseudomonadati</taxon>
        <taxon>Bacteroidota</taxon>
        <taxon>Flavobacteriia</taxon>
        <taxon>Flavobacteriales</taxon>
        <taxon>Weeksellaceae</taxon>
        <taxon>Chryseobacterium group</taxon>
        <taxon>Kaistella</taxon>
    </lineage>
</organism>
<evidence type="ECO:0000313" key="3">
    <source>
        <dbReference type="Proteomes" id="UP000270185"/>
    </source>
</evidence>
<dbReference type="KEGG" id="ccas:EIB73_04685"/>
<dbReference type="Gene3D" id="2.60.120.10">
    <property type="entry name" value="Jelly Rolls"/>
    <property type="match status" value="1"/>
</dbReference>
<dbReference type="SUPFAM" id="SSF51182">
    <property type="entry name" value="RmlC-like cupins"/>
    <property type="match status" value="1"/>
</dbReference>
<dbReference type="AlphaFoldDB" id="A0A3G8XG89"/>
<keyword evidence="3" id="KW-1185">Reference proteome</keyword>
<protein>
    <submittedName>
        <fullName evidence="2">Uncharacterized protein</fullName>
    </submittedName>
</protein>
<comment type="similarity">
    <text evidence="1">Belongs to the cysteine dioxygenase family.</text>
</comment>
<dbReference type="GO" id="GO:0016702">
    <property type="term" value="F:oxidoreductase activity, acting on single donors with incorporation of molecular oxygen, incorporation of two atoms of oxygen"/>
    <property type="evidence" value="ECO:0007669"/>
    <property type="project" value="InterPro"/>
</dbReference>
<dbReference type="InterPro" id="IPR011051">
    <property type="entry name" value="RmlC_Cupin_sf"/>
</dbReference>
<dbReference type="Proteomes" id="UP000270185">
    <property type="component" value="Chromosome"/>
</dbReference>
<dbReference type="OrthoDB" id="1258177at2"/>
<dbReference type="RefSeq" id="WP_125023108.1">
    <property type="nucleotide sequence ID" value="NZ_CP034159.1"/>
</dbReference>
<dbReference type="InterPro" id="IPR014710">
    <property type="entry name" value="RmlC-like_jellyroll"/>
</dbReference>
<reference evidence="3" key="1">
    <citation type="submission" date="2018-11" db="EMBL/GenBank/DDBJ databases">
        <title>Proposal to divide the Flavobacteriaceae and reorganize its genera based on Amino Acid Identity values calculated from whole genome sequences.</title>
        <authorList>
            <person name="Nicholson A.C."/>
            <person name="Gulvik C.A."/>
            <person name="Whitney A.M."/>
            <person name="Humrighouse B.W."/>
            <person name="Bell M."/>
            <person name="Holmes B."/>
            <person name="Steigerwalt A.G."/>
            <person name="Villarma A."/>
            <person name="Sheth M."/>
            <person name="Batra D."/>
            <person name="Pryor J."/>
            <person name="Bernardet J.-F."/>
            <person name="Hugo C."/>
            <person name="Kampfer P."/>
            <person name="Newman J.D."/>
            <person name="McQuiston J.R."/>
        </authorList>
    </citation>
    <scope>NUCLEOTIDE SEQUENCE [LARGE SCALE GENOMIC DNA]</scope>
    <source>
        <strain evidence="3">G0081</strain>
    </source>
</reference>
<evidence type="ECO:0000256" key="1">
    <source>
        <dbReference type="ARBA" id="ARBA00006622"/>
    </source>
</evidence>
<name>A0A3G8XG89_9FLAO</name>
<accession>A0A3G8XG89</accession>
<gene>
    <name evidence="2" type="ORF">EIB73_04685</name>
</gene>
<sequence>MNTHLETQNLAQVLENLQKKKKLSFEDVCDLLFTFKLEDFEELFHISSVEVPAETFVRIPVFQGEYISFLKVWDPKNYSTIRDHSNYDSKVKVLKGSLTEVNYRENTNFIEYDLRATHRAGDIFVEEQNDINSIVNNSEEISVSLHIYRTSKSNLEGVRIFNTEKREIGYLSKDAKSCTWNLPENAFQKITKV</sequence>
<dbReference type="Pfam" id="PF05995">
    <property type="entry name" value="CDO_I"/>
    <property type="match status" value="1"/>
</dbReference>
<evidence type="ECO:0000313" key="2">
    <source>
        <dbReference type="EMBL" id="AZI32525.1"/>
    </source>
</evidence>
<dbReference type="InterPro" id="IPR010300">
    <property type="entry name" value="CDO_1"/>
</dbReference>
<proteinExistence type="inferred from homology"/>
<dbReference type="GO" id="GO:0005506">
    <property type="term" value="F:iron ion binding"/>
    <property type="evidence" value="ECO:0007669"/>
    <property type="project" value="InterPro"/>
</dbReference>
<dbReference type="EMBL" id="CP034159">
    <property type="protein sequence ID" value="AZI32525.1"/>
    <property type="molecule type" value="Genomic_DNA"/>
</dbReference>